<dbReference type="InterPro" id="IPR058633">
    <property type="entry name" value="EmrA/FarA_HH"/>
</dbReference>
<dbReference type="RefSeq" id="WP_153446198.1">
    <property type="nucleotide sequence ID" value="NZ_CP045699.1"/>
</dbReference>
<keyword evidence="7 10" id="KW-1133">Transmembrane helix</keyword>
<feature type="region of interest" description="Disordered" evidence="9">
    <location>
        <begin position="394"/>
        <end position="420"/>
    </location>
</feature>
<evidence type="ECO:0000256" key="7">
    <source>
        <dbReference type="ARBA" id="ARBA00022989"/>
    </source>
</evidence>
<organism evidence="13 14">
    <name type="scientific">Vibrio algicola</name>
    <dbReference type="NCBI Taxonomy" id="2662262"/>
    <lineage>
        <taxon>Bacteria</taxon>
        <taxon>Pseudomonadati</taxon>
        <taxon>Pseudomonadota</taxon>
        <taxon>Gammaproteobacteria</taxon>
        <taxon>Vibrionales</taxon>
        <taxon>Vibrionaceae</taxon>
        <taxon>Vibrio</taxon>
    </lineage>
</organism>
<protein>
    <submittedName>
        <fullName evidence="13">HlyD family efflux transporter periplasmic adaptor subunit</fullName>
    </submittedName>
</protein>
<name>A0A5Q0THF2_9VIBR</name>
<accession>A0A5Q0THF2</accession>
<keyword evidence="3" id="KW-0813">Transport</keyword>
<keyword evidence="5" id="KW-0997">Cell inner membrane</keyword>
<dbReference type="Pfam" id="PF25885">
    <property type="entry name" value="HH_EMRA"/>
    <property type="match status" value="1"/>
</dbReference>
<evidence type="ECO:0000256" key="6">
    <source>
        <dbReference type="ARBA" id="ARBA00022692"/>
    </source>
</evidence>
<feature type="transmembrane region" description="Helical" evidence="10">
    <location>
        <begin position="20"/>
        <end position="40"/>
    </location>
</feature>
<dbReference type="Proteomes" id="UP000348942">
    <property type="component" value="Chromosome 1"/>
</dbReference>
<evidence type="ECO:0000259" key="11">
    <source>
        <dbReference type="Pfam" id="PF25885"/>
    </source>
</evidence>
<comment type="similarity">
    <text evidence="2">Belongs to the membrane fusion protein (MFP) (TC 8.A.1) family.</text>
</comment>
<keyword evidence="6 10" id="KW-0812">Transmembrane</keyword>
<dbReference type="PANTHER" id="PTHR30386:SF19">
    <property type="entry name" value="MULTIDRUG EXPORT PROTEIN EMRA-RELATED"/>
    <property type="match status" value="1"/>
</dbReference>
<dbReference type="AlphaFoldDB" id="A0A5Q0THF2"/>
<evidence type="ECO:0000256" key="10">
    <source>
        <dbReference type="SAM" id="Phobius"/>
    </source>
</evidence>
<gene>
    <name evidence="13" type="ORF">GFB47_02130</name>
</gene>
<evidence type="ECO:0000256" key="8">
    <source>
        <dbReference type="ARBA" id="ARBA00023136"/>
    </source>
</evidence>
<evidence type="ECO:0000256" key="2">
    <source>
        <dbReference type="ARBA" id="ARBA00009477"/>
    </source>
</evidence>
<feature type="domain" description="p-hydroxybenzoic acid efflux pump subunit AaeA-like beta-barrel" evidence="12">
    <location>
        <begin position="251"/>
        <end position="330"/>
    </location>
</feature>
<evidence type="ECO:0000259" key="12">
    <source>
        <dbReference type="Pfam" id="PF25963"/>
    </source>
</evidence>
<dbReference type="InterPro" id="IPR058634">
    <property type="entry name" value="AaeA-lik-b-barrel"/>
</dbReference>
<dbReference type="SUPFAM" id="SSF111369">
    <property type="entry name" value="HlyD-like secretion proteins"/>
    <property type="match status" value="2"/>
</dbReference>
<comment type="subcellular location">
    <subcellularLocation>
        <location evidence="1">Cell inner membrane</location>
        <topology evidence="1">Single-pass membrane protein</topology>
        <orientation evidence="1">Periplasmic side</orientation>
    </subcellularLocation>
</comment>
<evidence type="ECO:0000313" key="13">
    <source>
        <dbReference type="EMBL" id="QGA64327.1"/>
    </source>
</evidence>
<keyword evidence="8 10" id="KW-0472">Membrane</keyword>
<keyword evidence="4" id="KW-1003">Cell membrane</keyword>
<dbReference type="Gene3D" id="2.40.50.100">
    <property type="match status" value="1"/>
</dbReference>
<dbReference type="GO" id="GO:0046677">
    <property type="term" value="P:response to antibiotic"/>
    <property type="evidence" value="ECO:0007669"/>
    <property type="project" value="UniProtKB-ARBA"/>
</dbReference>
<evidence type="ECO:0000256" key="1">
    <source>
        <dbReference type="ARBA" id="ARBA00004383"/>
    </source>
</evidence>
<dbReference type="EMBL" id="CP045699">
    <property type="protein sequence ID" value="QGA64327.1"/>
    <property type="molecule type" value="Genomic_DNA"/>
</dbReference>
<dbReference type="GO" id="GO:0015721">
    <property type="term" value="P:bile acid and bile salt transport"/>
    <property type="evidence" value="ECO:0007669"/>
    <property type="project" value="UniProtKB-ARBA"/>
</dbReference>
<dbReference type="GO" id="GO:0005886">
    <property type="term" value="C:plasma membrane"/>
    <property type="evidence" value="ECO:0007669"/>
    <property type="project" value="UniProtKB-SubCell"/>
</dbReference>
<dbReference type="Pfam" id="PF25963">
    <property type="entry name" value="Beta-barrel_AAEA"/>
    <property type="match status" value="1"/>
</dbReference>
<dbReference type="FunFam" id="2.40.30.170:FF:000003">
    <property type="entry name" value="Multidrug resistance protein A"/>
    <property type="match status" value="1"/>
</dbReference>
<feature type="domain" description="Multidrug export protein EmrA/FarA alpha-helical hairpin" evidence="11">
    <location>
        <begin position="94"/>
        <end position="214"/>
    </location>
</feature>
<evidence type="ECO:0000313" key="14">
    <source>
        <dbReference type="Proteomes" id="UP000348942"/>
    </source>
</evidence>
<sequence>MDTQNKNNSIAAKPRSKRKASFLILLLVIICFAVGGYFYYLTYLKFYQSTDDAYVNGNLVTLTPEIAGTVTTVMPDEGDFVKKGQVLVELDSNDTQIALQEAEAKLGSKVREVRSLYATADNFKAKVAASQVKYRQAVNDYNRRKHLVEKGAISKEDLNHYLDTVDATRSELKASQEALKMTLALVDNTVLKSHPGIKSAVANLRQSYLTNIRTKIVAPVSGYVAKRAVQLGSRVQPGTPLMVIVPLHQVWVDANFKESQMKDMRIGQPVTLTSDLYGEKVVYKGEVESLGIGTGSAFSLLPAQNASGNWIKIVQRLPVKIRLDDANQDKYPLRIGLSMLAEVSIKNTDGKLLSVEPKTTPSYSTDVYTDALSQVDSIVTKILHDNLGMPDVTLDAPTDVTPAKSEAASDKAMTSTQSAK</sequence>
<evidence type="ECO:0000256" key="3">
    <source>
        <dbReference type="ARBA" id="ARBA00022448"/>
    </source>
</evidence>
<keyword evidence="14" id="KW-1185">Reference proteome</keyword>
<evidence type="ECO:0000256" key="4">
    <source>
        <dbReference type="ARBA" id="ARBA00022475"/>
    </source>
</evidence>
<proteinExistence type="inferred from homology"/>
<dbReference type="PANTHER" id="PTHR30386">
    <property type="entry name" value="MEMBRANE FUSION SUBUNIT OF EMRAB-TOLC MULTIDRUG EFFLUX PUMP"/>
    <property type="match status" value="1"/>
</dbReference>
<dbReference type="InterPro" id="IPR050739">
    <property type="entry name" value="MFP"/>
</dbReference>
<evidence type="ECO:0000256" key="9">
    <source>
        <dbReference type="SAM" id="MobiDB-lite"/>
    </source>
</evidence>
<evidence type="ECO:0000256" key="5">
    <source>
        <dbReference type="ARBA" id="ARBA00022519"/>
    </source>
</evidence>
<dbReference type="GO" id="GO:1990961">
    <property type="term" value="P:xenobiotic detoxification by transmembrane export across the plasma membrane"/>
    <property type="evidence" value="ECO:0007669"/>
    <property type="project" value="UniProtKB-ARBA"/>
</dbReference>
<dbReference type="Gene3D" id="2.40.30.170">
    <property type="match status" value="1"/>
</dbReference>
<reference evidence="13 14" key="1">
    <citation type="submission" date="2019-10" db="EMBL/GenBank/DDBJ databases">
        <title>Vibrio sp. nov., isolated from Coralline algae surface.</title>
        <authorList>
            <person name="Geng Y."/>
            <person name="Zhang X."/>
        </authorList>
    </citation>
    <scope>NUCLEOTIDE SEQUENCE [LARGE SCALE GENOMIC DNA]</scope>
    <source>
        <strain evidence="13 14">SM1977</strain>
    </source>
</reference>